<name>A0A369KQ83_9BACT</name>
<protein>
    <submittedName>
        <fullName evidence="2">Uncharacterized protein</fullName>
    </submittedName>
</protein>
<keyword evidence="1" id="KW-1133">Transmembrane helix</keyword>
<evidence type="ECO:0000256" key="1">
    <source>
        <dbReference type="SAM" id="Phobius"/>
    </source>
</evidence>
<proteinExistence type="predicted"/>
<gene>
    <name evidence="2" type="ORF">DCC88_07210</name>
</gene>
<feature type="transmembrane region" description="Helical" evidence="1">
    <location>
        <begin position="44"/>
        <end position="65"/>
    </location>
</feature>
<evidence type="ECO:0000313" key="3">
    <source>
        <dbReference type="Proteomes" id="UP000253934"/>
    </source>
</evidence>
<reference evidence="2" key="1">
    <citation type="submission" date="2018-04" db="EMBL/GenBank/DDBJ databases">
        <title>Draft genome sequence of the Candidatus Spirobacillus cienkowskii, a pathogen of freshwater Daphnia species, reconstructed from hemolymph metagenomic reads.</title>
        <authorList>
            <person name="Bresciani L."/>
            <person name="Lemos L.N."/>
            <person name="Wale N."/>
            <person name="Lin J.Y."/>
            <person name="Fernandes G.R."/>
            <person name="Duffy M.A."/>
            <person name="Rodrigues J.M."/>
        </authorList>
    </citation>
    <scope>NUCLEOTIDE SEQUENCE [LARGE SCALE GENOMIC DNA]</scope>
    <source>
        <strain evidence="2">Binning01</strain>
    </source>
</reference>
<organism evidence="2 3">
    <name type="scientific">Spirobacillus cienkowskii</name>
    <dbReference type="NCBI Taxonomy" id="495820"/>
    <lineage>
        <taxon>Bacteria</taxon>
        <taxon>Pseudomonadati</taxon>
        <taxon>Bdellovibrionota</taxon>
        <taxon>Oligoflexia</taxon>
        <taxon>Silvanigrellales</taxon>
        <taxon>Spirobacillus</taxon>
    </lineage>
</organism>
<keyword evidence="3" id="KW-1185">Reference proteome</keyword>
<dbReference type="Proteomes" id="UP000253934">
    <property type="component" value="Unassembled WGS sequence"/>
</dbReference>
<keyword evidence="1" id="KW-0472">Membrane</keyword>
<dbReference type="AlphaFoldDB" id="A0A369KQ83"/>
<sequence>MKNKSQNSNFTVNSGASKKNTHEADLLWQEYQSISKSKKIAKKVFYSILIFIFFILIILGVYIVFNASNPF</sequence>
<evidence type="ECO:0000313" key="2">
    <source>
        <dbReference type="EMBL" id="RDB35988.1"/>
    </source>
</evidence>
<dbReference type="EMBL" id="QOVW01000069">
    <property type="protein sequence ID" value="RDB35988.1"/>
    <property type="molecule type" value="Genomic_DNA"/>
</dbReference>
<accession>A0A369KQ83</accession>
<keyword evidence="1" id="KW-0812">Transmembrane</keyword>
<comment type="caution">
    <text evidence="2">The sequence shown here is derived from an EMBL/GenBank/DDBJ whole genome shotgun (WGS) entry which is preliminary data.</text>
</comment>